<accession>A0ABR3DVJ5</accession>
<reference evidence="2 3" key="1">
    <citation type="submission" date="2024-02" db="EMBL/GenBank/DDBJ databases">
        <title>FIRST GENOME SEQUENCES OF Leishmania (Viannia) shawi, Leishmania (Viannia) lindenbergi AND Leishmania (Viannia) utingensis.</title>
        <authorList>
            <person name="Resadore F."/>
            <person name="Custodio M.G.F."/>
            <person name="Boite M.C."/>
            <person name="Cupolillo E."/>
            <person name="Ferreira G.E.M."/>
        </authorList>
    </citation>
    <scope>NUCLEOTIDE SEQUENCE [LARGE SCALE GENOMIC DNA]</scope>
    <source>
        <strain evidence="2 3">MCEB/BR/1984/M8408</strain>
    </source>
</reference>
<evidence type="ECO:0000256" key="1">
    <source>
        <dbReference type="SAM" id="MobiDB-lite"/>
    </source>
</evidence>
<organism evidence="2 3">
    <name type="scientific">Leishmania shawi</name>
    <dbReference type="NCBI Taxonomy" id="5680"/>
    <lineage>
        <taxon>Eukaryota</taxon>
        <taxon>Discoba</taxon>
        <taxon>Euglenozoa</taxon>
        <taxon>Kinetoplastea</taxon>
        <taxon>Metakinetoplastina</taxon>
        <taxon>Trypanosomatida</taxon>
        <taxon>Trypanosomatidae</taxon>
        <taxon>Leishmaniinae</taxon>
        <taxon>Leishmania</taxon>
        <taxon>Leishmania guyanensis species complex</taxon>
    </lineage>
</organism>
<evidence type="ECO:0000313" key="3">
    <source>
        <dbReference type="Proteomes" id="UP001443563"/>
    </source>
</evidence>
<evidence type="ECO:0000313" key="2">
    <source>
        <dbReference type="EMBL" id="KAL0493197.1"/>
    </source>
</evidence>
<feature type="region of interest" description="Disordered" evidence="1">
    <location>
        <begin position="19"/>
        <end position="45"/>
    </location>
</feature>
<protein>
    <recommendedName>
        <fullName evidence="4">Ig-like domain-containing protein</fullName>
    </recommendedName>
</protein>
<comment type="caution">
    <text evidence="2">The sequence shown here is derived from an EMBL/GenBank/DDBJ whole genome shotgun (WGS) entry which is preliminary data.</text>
</comment>
<gene>
    <name evidence="2" type="ORF">Q4I29_008149</name>
</gene>
<evidence type="ECO:0008006" key="4">
    <source>
        <dbReference type="Google" id="ProtNLM"/>
    </source>
</evidence>
<feature type="region of interest" description="Disordered" evidence="1">
    <location>
        <begin position="457"/>
        <end position="479"/>
    </location>
</feature>
<proteinExistence type="predicted"/>
<dbReference type="EMBL" id="JBAMZM010000037">
    <property type="protein sequence ID" value="KAL0493197.1"/>
    <property type="molecule type" value="Genomic_DNA"/>
</dbReference>
<sequence>MRSLRVAAYSHMADARGSALFSQPSTPEPQRFQSRSLGWCPATPTSATHHEEAALHAAEEWNYGYADEEGAPPVQRTNPGYVTLLPPQDDSASVCTPRTVCQSRSRECPGQEHSHPLFISQHTEQASAVSQQLSPCSFMPSIGDAPVVRRVRSLSCLSANRSVAPARYSVGYGTDGRGTGESVGRSTAVLSGMGPAGVNICGTPSTVAVTRRAVPLHSTLATATFSMANQHGHPLQEGNDGVSCVPASGSNDIVLLQTYATQPFAAASVPRLTRLSLSSSGQSPAVQTNWSIGRPTTLRCRDTDSVVHCDWGAVQSEEEEEKGPWVGGGTQVCRGSAEVRALLQCSHDAEEQEEKTLIGVPTSYPGGHLTIVRGLFASSPPAPLPISFSASQLELSDCCQDNAVLLSGVPVASTEEETHSDVPEATQSKAIPTLGGIAAKGSNGSFADLEAAPRKSYVRSDCGTPPANTLEPPQKLGNPHRRGCVVNGVHAGARFTSRVVVSEANAHHFGEPLSSNVGSDCSSCVGFAAAWRDHTCNTTPQGRGVRVEAPNQLKGSEGSTSTTKAEAVASRLAHISIHASPTPKRLAFEEEELLERGSDGDSPTLIPATRFGAYGAARQRVGSNAAAAPACDGFSVASLLGRGTGVLSGSGPRWSSTFDGSAYCESFSSDIPSGLQLLRSRKRCLAEMQTTDTPERSAKALTARGRNTTEDTICRVPGGLGSVDLTTSFESLGGEEEEEGTVAVAVAEEAMKRQRLEEHRRSVLQHLFPSTSSRMEDLAPSPVRAFGMVVDPCLSVPSLHVRSALRASQSAKDQQSQQQRIYSGDAASWSQVSSIACVSPASQSTSMGLWGMPGALSQGHHSGATMCFAGSCSQLLTPHPPNVTPQPSRKH</sequence>
<keyword evidence="3" id="KW-1185">Reference proteome</keyword>
<dbReference type="Proteomes" id="UP001443563">
    <property type="component" value="Unassembled WGS sequence"/>
</dbReference>
<name>A0ABR3DVJ5_9TRYP</name>